<protein>
    <submittedName>
        <fullName evidence="1">Uncharacterized protein</fullName>
    </submittedName>
</protein>
<name>A0ACD3A8F8_9AGAR</name>
<organism evidence="1 2">
    <name type="scientific">Pluteus cervinus</name>
    <dbReference type="NCBI Taxonomy" id="181527"/>
    <lineage>
        <taxon>Eukaryota</taxon>
        <taxon>Fungi</taxon>
        <taxon>Dikarya</taxon>
        <taxon>Basidiomycota</taxon>
        <taxon>Agaricomycotina</taxon>
        <taxon>Agaricomycetes</taxon>
        <taxon>Agaricomycetidae</taxon>
        <taxon>Agaricales</taxon>
        <taxon>Pluteineae</taxon>
        <taxon>Pluteaceae</taxon>
        <taxon>Pluteus</taxon>
    </lineage>
</organism>
<evidence type="ECO:0000313" key="2">
    <source>
        <dbReference type="Proteomes" id="UP000308600"/>
    </source>
</evidence>
<evidence type="ECO:0000313" key="1">
    <source>
        <dbReference type="EMBL" id="TFK61679.1"/>
    </source>
</evidence>
<dbReference type="EMBL" id="ML208638">
    <property type="protein sequence ID" value="TFK61679.1"/>
    <property type="molecule type" value="Genomic_DNA"/>
</dbReference>
<dbReference type="Proteomes" id="UP000308600">
    <property type="component" value="Unassembled WGS sequence"/>
</dbReference>
<accession>A0ACD3A8F8</accession>
<gene>
    <name evidence="1" type="ORF">BDN72DRAFT_434716</name>
</gene>
<proteinExistence type="predicted"/>
<keyword evidence="2" id="KW-1185">Reference proteome</keyword>
<sequence length="226" mass="24791">MPSISGHNKMGLVISTSTCSLCRDFVHWRNLSARQPGRMGFLGGRHYGRGTESSLARVNNGKVDNLDDPTGMVLFGWEDVKHHLVCVERPVELKNRIRSGFEVGGGTPGKSTPAKSSNEGGVEGIIFNTRASELMLIVLGKLGLDPARTTADDLDGLGKGFLCYELLGMSPGLMLKQKDNSGVVNTKVLEWRDFVVHILRHRQRNGFPFSVLIEKLLVEVVSMDSK</sequence>
<reference evidence="1 2" key="1">
    <citation type="journal article" date="2019" name="Nat. Ecol. Evol.">
        <title>Megaphylogeny resolves global patterns of mushroom evolution.</title>
        <authorList>
            <person name="Varga T."/>
            <person name="Krizsan K."/>
            <person name="Foldi C."/>
            <person name="Dima B."/>
            <person name="Sanchez-Garcia M."/>
            <person name="Sanchez-Ramirez S."/>
            <person name="Szollosi G.J."/>
            <person name="Szarkandi J.G."/>
            <person name="Papp V."/>
            <person name="Albert L."/>
            <person name="Andreopoulos W."/>
            <person name="Angelini C."/>
            <person name="Antonin V."/>
            <person name="Barry K.W."/>
            <person name="Bougher N.L."/>
            <person name="Buchanan P."/>
            <person name="Buyck B."/>
            <person name="Bense V."/>
            <person name="Catcheside P."/>
            <person name="Chovatia M."/>
            <person name="Cooper J."/>
            <person name="Damon W."/>
            <person name="Desjardin D."/>
            <person name="Finy P."/>
            <person name="Geml J."/>
            <person name="Haridas S."/>
            <person name="Hughes K."/>
            <person name="Justo A."/>
            <person name="Karasinski D."/>
            <person name="Kautmanova I."/>
            <person name="Kiss B."/>
            <person name="Kocsube S."/>
            <person name="Kotiranta H."/>
            <person name="LaButti K.M."/>
            <person name="Lechner B.E."/>
            <person name="Liimatainen K."/>
            <person name="Lipzen A."/>
            <person name="Lukacs Z."/>
            <person name="Mihaltcheva S."/>
            <person name="Morgado L.N."/>
            <person name="Niskanen T."/>
            <person name="Noordeloos M.E."/>
            <person name="Ohm R.A."/>
            <person name="Ortiz-Santana B."/>
            <person name="Ovrebo C."/>
            <person name="Racz N."/>
            <person name="Riley R."/>
            <person name="Savchenko A."/>
            <person name="Shiryaev A."/>
            <person name="Soop K."/>
            <person name="Spirin V."/>
            <person name="Szebenyi C."/>
            <person name="Tomsovsky M."/>
            <person name="Tulloss R.E."/>
            <person name="Uehling J."/>
            <person name="Grigoriev I.V."/>
            <person name="Vagvolgyi C."/>
            <person name="Papp T."/>
            <person name="Martin F.M."/>
            <person name="Miettinen O."/>
            <person name="Hibbett D.S."/>
            <person name="Nagy L.G."/>
        </authorList>
    </citation>
    <scope>NUCLEOTIDE SEQUENCE [LARGE SCALE GENOMIC DNA]</scope>
    <source>
        <strain evidence="1 2">NL-1719</strain>
    </source>
</reference>